<protein>
    <submittedName>
        <fullName evidence="2">Transcriptional regulator</fullName>
    </submittedName>
</protein>
<dbReference type="InterPro" id="IPR010982">
    <property type="entry name" value="Lambda_DNA-bd_dom_sf"/>
</dbReference>
<accession>A0ABV5BEK4</accession>
<dbReference type="RefSeq" id="WP_375527852.1">
    <property type="nucleotide sequence ID" value="NZ_JBHILM010000036.1"/>
</dbReference>
<feature type="domain" description="HTH cro/C1-type" evidence="1">
    <location>
        <begin position="14"/>
        <end position="68"/>
    </location>
</feature>
<dbReference type="Gene3D" id="1.10.260.40">
    <property type="entry name" value="lambda repressor-like DNA-binding domains"/>
    <property type="match status" value="1"/>
</dbReference>
<comment type="caution">
    <text evidence="2">The sequence shown here is derived from an EMBL/GenBank/DDBJ whole genome shotgun (WGS) entry which is preliminary data.</text>
</comment>
<keyword evidence="3" id="KW-1185">Reference proteome</keyword>
<dbReference type="PROSITE" id="PS50943">
    <property type="entry name" value="HTH_CROC1"/>
    <property type="match status" value="1"/>
</dbReference>
<dbReference type="InterPro" id="IPR001387">
    <property type="entry name" value="Cro/C1-type_HTH"/>
</dbReference>
<dbReference type="EMBL" id="JBHILM010000036">
    <property type="protein sequence ID" value="MFB5684134.1"/>
    <property type="molecule type" value="Genomic_DNA"/>
</dbReference>
<proteinExistence type="predicted"/>
<organism evidence="2 3">
    <name type="scientific">Paenibacillus terreus</name>
    <dbReference type="NCBI Taxonomy" id="1387834"/>
    <lineage>
        <taxon>Bacteria</taxon>
        <taxon>Bacillati</taxon>
        <taxon>Bacillota</taxon>
        <taxon>Bacilli</taxon>
        <taxon>Bacillales</taxon>
        <taxon>Paenibacillaceae</taxon>
        <taxon>Paenibacillus</taxon>
    </lineage>
</organism>
<evidence type="ECO:0000313" key="2">
    <source>
        <dbReference type="EMBL" id="MFB5684134.1"/>
    </source>
</evidence>
<name>A0ABV5BEK4_9BACL</name>
<dbReference type="SUPFAM" id="SSF47413">
    <property type="entry name" value="lambda repressor-like DNA-binding domains"/>
    <property type="match status" value="1"/>
</dbReference>
<sequence>MVYLNDTTTIRSELEDYIKQHNLNITQFSKLAGLNPGTMSAILNGNRVMAVNQLDRITATLTLPDGYFYEQYIEEYLNEASPNWRRIRPFLYRCSELGKLECIRQVLELLMDNLLYSPLLFETAEVFFQEGKKKAAILLFECVAANERSQYSERLAFCQYRLFTLKLGDDQEQNLLVAHQFEPYVDRLDETDQLDALKDLVNTYRSLRQWDKVKELAQQMGHKARIQYKLEQRQTRKSSSETKKASKPLFVYIAYSSLLQAAVCDARKDYKQALRFTYDYADLSWVKETDSESVHWKGLFEHWAQVNTYVNKLMMGDISILPKYVEYIEGKKEIFAELLNIVEAANLYNMDVDHILDQFSDAIMSYEQQPSSGDVYTRQVIPEQATRFWYELAKYYLRNGHFSSGFRYLFKAMEKSSEINNKTVIINCVGLYERFKNFAVDEIQHQYQFYIKKVWAENEKSDPIVSNY</sequence>
<gene>
    <name evidence="2" type="ORF">ACE3NQ_24805</name>
</gene>
<evidence type="ECO:0000313" key="3">
    <source>
        <dbReference type="Proteomes" id="UP001580407"/>
    </source>
</evidence>
<evidence type="ECO:0000259" key="1">
    <source>
        <dbReference type="PROSITE" id="PS50943"/>
    </source>
</evidence>
<reference evidence="2 3" key="1">
    <citation type="submission" date="2024-09" db="EMBL/GenBank/DDBJ databases">
        <authorList>
            <person name="Ruan L."/>
        </authorList>
    </citation>
    <scope>NUCLEOTIDE SEQUENCE [LARGE SCALE GENOMIC DNA]</scope>
    <source>
        <strain evidence="2 3">D33</strain>
    </source>
</reference>
<dbReference type="Proteomes" id="UP001580407">
    <property type="component" value="Unassembled WGS sequence"/>
</dbReference>